<dbReference type="SUPFAM" id="SSF52833">
    <property type="entry name" value="Thioredoxin-like"/>
    <property type="match status" value="1"/>
</dbReference>
<keyword evidence="4" id="KW-1015">Disulfide bond</keyword>
<evidence type="ECO:0000313" key="7">
    <source>
        <dbReference type="EMBL" id="KTD39797.1"/>
    </source>
</evidence>
<gene>
    <name evidence="7" type="primary">ccmG</name>
    <name evidence="7" type="ORF">Loak_0813</name>
</gene>
<evidence type="ECO:0000256" key="2">
    <source>
        <dbReference type="ARBA" id="ARBA00007758"/>
    </source>
</evidence>
<dbReference type="RefSeq" id="WP_035893759.1">
    <property type="nucleotide sequence ID" value="NZ_LCUA01000015.1"/>
</dbReference>
<proteinExistence type="inferred from homology"/>
<dbReference type="NCBIfam" id="TIGR00385">
    <property type="entry name" value="dsbE"/>
    <property type="match status" value="1"/>
</dbReference>
<reference evidence="7 8" key="1">
    <citation type="submission" date="2015-11" db="EMBL/GenBank/DDBJ databases">
        <title>Genomic analysis of 38 Legionella species identifies large and diverse effector repertoires.</title>
        <authorList>
            <person name="Burstein D."/>
            <person name="Amaro F."/>
            <person name="Zusman T."/>
            <person name="Lifshitz Z."/>
            <person name="Cohen O."/>
            <person name="Gilbert J.A."/>
            <person name="Pupko T."/>
            <person name="Shuman H.A."/>
            <person name="Segal G."/>
        </authorList>
    </citation>
    <scope>NUCLEOTIDE SEQUENCE [LARGE SCALE GENOMIC DNA]</scope>
    <source>
        <strain evidence="7 8">Oak Ridge-10</strain>
    </source>
</reference>
<dbReference type="GO" id="GO:0030288">
    <property type="term" value="C:outer membrane-bounded periplasmic space"/>
    <property type="evidence" value="ECO:0007669"/>
    <property type="project" value="InterPro"/>
</dbReference>
<dbReference type="Gene3D" id="3.40.30.10">
    <property type="entry name" value="Glutaredoxin"/>
    <property type="match status" value="1"/>
</dbReference>
<sequence length="177" mass="20154">MKLYWPLIPLLFFIALAVFFWRGLSLEPQHLPSVLIGKTIPPFQLPDLNDEHTLFTSNLLQGKTTLLNVWASWCAACSEEQVFLLQLARQGVPLYGLNYKDNPKDATRWLAEWGNPYKRTGNDLNGKVAIELGVYGTPETFLIDAQGVIQYRHAGPLNDEVWTREFLPRIKALEKTA</sequence>
<comment type="similarity">
    <text evidence="2">Belongs to the thioredoxin family. DsbE subfamily.</text>
</comment>
<dbReference type="InterPro" id="IPR036249">
    <property type="entry name" value="Thioredoxin-like_sf"/>
</dbReference>
<evidence type="ECO:0000256" key="1">
    <source>
        <dbReference type="ARBA" id="ARBA00004383"/>
    </source>
</evidence>
<dbReference type="GO" id="GO:0005886">
    <property type="term" value="C:plasma membrane"/>
    <property type="evidence" value="ECO:0007669"/>
    <property type="project" value="UniProtKB-SubCell"/>
</dbReference>
<accession>A0A0W0X5B0</accession>
<dbReference type="PATRIC" id="fig|29423.5.peg.849"/>
<dbReference type="AlphaFoldDB" id="A0A0W0X5B0"/>
<dbReference type="PANTHER" id="PTHR42852:SF6">
    <property type="entry name" value="THIOL:DISULFIDE INTERCHANGE PROTEIN DSBE"/>
    <property type="match status" value="1"/>
</dbReference>
<dbReference type="Pfam" id="PF08534">
    <property type="entry name" value="Redoxin"/>
    <property type="match status" value="1"/>
</dbReference>
<dbReference type="PANTHER" id="PTHR42852">
    <property type="entry name" value="THIOL:DISULFIDE INTERCHANGE PROTEIN DSBE"/>
    <property type="match status" value="1"/>
</dbReference>
<keyword evidence="5" id="KW-0676">Redox-active center</keyword>
<dbReference type="InterPro" id="IPR017937">
    <property type="entry name" value="Thioredoxin_CS"/>
</dbReference>
<dbReference type="GO" id="GO:0017004">
    <property type="term" value="P:cytochrome complex assembly"/>
    <property type="evidence" value="ECO:0007669"/>
    <property type="project" value="UniProtKB-KW"/>
</dbReference>
<evidence type="ECO:0000256" key="3">
    <source>
        <dbReference type="ARBA" id="ARBA00022748"/>
    </source>
</evidence>
<dbReference type="InterPro" id="IPR013766">
    <property type="entry name" value="Thioredoxin_domain"/>
</dbReference>
<dbReference type="Proteomes" id="UP000054858">
    <property type="component" value="Unassembled WGS sequence"/>
</dbReference>
<protein>
    <submittedName>
        <fullName evidence="7">Cytochrome C biogenesis protein</fullName>
    </submittedName>
</protein>
<dbReference type="InterPro" id="IPR050553">
    <property type="entry name" value="Thioredoxin_ResA/DsbE_sf"/>
</dbReference>
<evidence type="ECO:0000256" key="4">
    <source>
        <dbReference type="ARBA" id="ARBA00023157"/>
    </source>
</evidence>
<comment type="caution">
    <text evidence="7">The sequence shown here is derived from an EMBL/GenBank/DDBJ whole genome shotgun (WGS) entry which is preliminary data.</text>
</comment>
<dbReference type="PROSITE" id="PS00194">
    <property type="entry name" value="THIOREDOXIN_1"/>
    <property type="match status" value="1"/>
</dbReference>
<dbReference type="EMBL" id="LNYP01000012">
    <property type="protein sequence ID" value="KTD39797.1"/>
    <property type="molecule type" value="Genomic_DNA"/>
</dbReference>
<keyword evidence="3" id="KW-0201">Cytochrome c-type biogenesis</keyword>
<evidence type="ECO:0000313" key="8">
    <source>
        <dbReference type="Proteomes" id="UP000054858"/>
    </source>
</evidence>
<dbReference type="PROSITE" id="PS51352">
    <property type="entry name" value="THIOREDOXIN_2"/>
    <property type="match status" value="1"/>
</dbReference>
<dbReference type="CDD" id="cd03010">
    <property type="entry name" value="TlpA_like_DsbE"/>
    <property type="match status" value="1"/>
</dbReference>
<name>A0A0W0X5B0_9GAMM</name>
<evidence type="ECO:0000256" key="5">
    <source>
        <dbReference type="ARBA" id="ARBA00023284"/>
    </source>
</evidence>
<dbReference type="InterPro" id="IPR013740">
    <property type="entry name" value="Redoxin"/>
</dbReference>
<dbReference type="GO" id="GO:0015036">
    <property type="term" value="F:disulfide oxidoreductase activity"/>
    <property type="evidence" value="ECO:0007669"/>
    <property type="project" value="InterPro"/>
</dbReference>
<organism evidence="7 8">
    <name type="scientific">Legionella oakridgensis</name>
    <dbReference type="NCBI Taxonomy" id="29423"/>
    <lineage>
        <taxon>Bacteria</taxon>
        <taxon>Pseudomonadati</taxon>
        <taxon>Pseudomonadota</taxon>
        <taxon>Gammaproteobacteria</taxon>
        <taxon>Legionellales</taxon>
        <taxon>Legionellaceae</taxon>
        <taxon>Legionella</taxon>
    </lineage>
</organism>
<feature type="domain" description="Thioredoxin" evidence="6">
    <location>
        <begin position="34"/>
        <end position="175"/>
    </location>
</feature>
<comment type="subcellular location">
    <subcellularLocation>
        <location evidence="1">Cell inner membrane</location>
        <topology evidence="1">Single-pass membrane protein</topology>
        <orientation evidence="1">Periplasmic side</orientation>
    </subcellularLocation>
</comment>
<dbReference type="InterPro" id="IPR004799">
    <property type="entry name" value="Periplasmic_diS_OxRdtase_DsbE"/>
</dbReference>
<evidence type="ECO:0000259" key="6">
    <source>
        <dbReference type="PROSITE" id="PS51352"/>
    </source>
</evidence>